<dbReference type="Proteomes" id="UP000507470">
    <property type="component" value="Unassembled WGS sequence"/>
</dbReference>
<dbReference type="EMBL" id="CACVKT020006915">
    <property type="protein sequence ID" value="CAC5404102.1"/>
    <property type="molecule type" value="Genomic_DNA"/>
</dbReference>
<dbReference type="PROSITE" id="PS50835">
    <property type="entry name" value="IG_LIKE"/>
    <property type="match status" value="1"/>
</dbReference>
<dbReference type="Pfam" id="PF13927">
    <property type="entry name" value="Ig_3"/>
    <property type="match status" value="1"/>
</dbReference>
<dbReference type="InterPro" id="IPR003598">
    <property type="entry name" value="Ig_sub2"/>
</dbReference>
<keyword evidence="4" id="KW-0812">Transmembrane</keyword>
<dbReference type="InterPro" id="IPR013783">
    <property type="entry name" value="Ig-like_fold"/>
</dbReference>
<dbReference type="PANTHER" id="PTHR45889">
    <property type="entry name" value="IG-LIKE DOMAIN-CONTAINING PROTEIN"/>
    <property type="match status" value="1"/>
</dbReference>
<dbReference type="SMART" id="SM00409">
    <property type="entry name" value="IG"/>
    <property type="match status" value="1"/>
</dbReference>
<dbReference type="InterPro" id="IPR036179">
    <property type="entry name" value="Ig-like_dom_sf"/>
</dbReference>
<reference evidence="6 7" key="1">
    <citation type="submission" date="2020-06" db="EMBL/GenBank/DDBJ databases">
        <authorList>
            <person name="Li R."/>
            <person name="Bekaert M."/>
        </authorList>
    </citation>
    <scope>NUCLEOTIDE SEQUENCE [LARGE SCALE GENOMIC DNA]</scope>
    <source>
        <strain evidence="7">wild</strain>
    </source>
</reference>
<dbReference type="Gene3D" id="2.60.40.10">
    <property type="entry name" value="Immunoglobulins"/>
    <property type="match status" value="2"/>
</dbReference>
<keyword evidence="7" id="KW-1185">Reference proteome</keyword>
<evidence type="ECO:0000313" key="6">
    <source>
        <dbReference type="EMBL" id="CAC5404102.1"/>
    </source>
</evidence>
<dbReference type="InterPro" id="IPR013162">
    <property type="entry name" value="CD80_C2-set"/>
</dbReference>
<dbReference type="GO" id="GO:0016020">
    <property type="term" value="C:membrane"/>
    <property type="evidence" value="ECO:0007669"/>
    <property type="project" value="UniProtKB-SubCell"/>
</dbReference>
<keyword evidence="4" id="KW-1133">Transmembrane helix</keyword>
<evidence type="ECO:0000256" key="3">
    <source>
        <dbReference type="ARBA" id="ARBA00023157"/>
    </source>
</evidence>
<name>A0A6J8D9S4_MYTCO</name>
<accession>A0A6J8D9S4</accession>
<dbReference type="InterPro" id="IPR007110">
    <property type="entry name" value="Ig-like_dom"/>
</dbReference>
<protein>
    <recommendedName>
        <fullName evidence="5">Ig-like domain-containing protein</fullName>
    </recommendedName>
</protein>
<proteinExistence type="predicted"/>
<evidence type="ECO:0000313" key="7">
    <source>
        <dbReference type="Proteomes" id="UP000507470"/>
    </source>
</evidence>
<dbReference type="PANTHER" id="PTHR45889:SF8">
    <property type="entry name" value="IG-LIKE DOMAIN-CONTAINING PROTEIN"/>
    <property type="match status" value="1"/>
</dbReference>
<dbReference type="InterPro" id="IPR003599">
    <property type="entry name" value="Ig_sub"/>
</dbReference>
<dbReference type="Pfam" id="PF08205">
    <property type="entry name" value="C2-set_2"/>
    <property type="match status" value="1"/>
</dbReference>
<organism evidence="6 7">
    <name type="scientific">Mytilus coruscus</name>
    <name type="common">Sea mussel</name>
    <dbReference type="NCBI Taxonomy" id="42192"/>
    <lineage>
        <taxon>Eukaryota</taxon>
        <taxon>Metazoa</taxon>
        <taxon>Spiralia</taxon>
        <taxon>Lophotrochozoa</taxon>
        <taxon>Mollusca</taxon>
        <taxon>Bivalvia</taxon>
        <taxon>Autobranchia</taxon>
        <taxon>Pteriomorphia</taxon>
        <taxon>Mytilida</taxon>
        <taxon>Mytiloidea</taxon>
        <taxon>Mytilidae</taxon>
        <taxon>Mytilinae</taxon>
        <taxon>Mytilus</taxon>
    </lineage>
</organism>
<feature type="domain" description="Ig-like" evidence="5">
    <location>
        <begin position="107"/>
        <end position="188"/>
    </location>
</feature>
<dbReference type="SMART" id="SM00408">
    <property type="entry name" value="IGc2"/>
    <property type="match status" value="1"/>
</dbReference>
<sequence length="299" mass="33475">MTSTSIITEGSNIACVCSGDVGRPPGKLVFQKYRRDHILPIDYTANETSIRSSPDSCSYYRTSNITFKVTAKDNHSVLRCAVISTLAEGNVYVESQPLEVYFAVKMPTIIKYPNKTDYLVGLDTSISLNCTTDGNPKPNYLWYKDNQIEAISTRETFTIANVTTTNSGIYTCIVSNTFNDVIYTTRVQMHVCITKEGNKTPIMKQSNSENTAVIVVGTVCGSIILVLCVILLAVIQNRNKTLRCLLVRNRNDRSLDYVNTTQQQDPSLYEGVDHALDVHNYEQLARREHLYNNANLSND</sequence>
<evidence type="ECO:0000259" key="5">
    <source>
        <dbReference type="PROSITE" id="PS50835"/>
    </source>
</evidence>
<evidence type="ECO:0000256" key="2">
    <source>
        <dbReference type="ARBA" id="ARBA00023136"/>
    </source>
</evidence>
<dbReference type="AlphaFoldDB" id="A0A6J8D9S4"/>
<evidence type="ECO:0000256" key="4">
    <source>
        <dbReference type="SAM" id="Phobius"/>
    </source>
</evidence>
<dbReference type="OrthoDB" id="6159398at2759"/>
<comment type="subcellular location">
    <subcellularLocation>
        <location evidence="1">Membrane</location>
        <topology evidence="1">Single-pass membrane protein</topology>
    </subcellularLocation>
</comment>
<dbReference type="SUPFAM" id="SSF48726">
    <property type="entry name" value="Immunoglobulin"/>
    <property type="match status" value="1"/>
</dbReference>
<keyword evidence="3" id="KW-1015">Disulfide bond</keyword>
<evidence type="ECO:0000256" key="1">
    <source>
        <dbReference type="ARBA" id="ARBA00004167"/>
    </source>
</evidence>
<keyword evidence="2 4" id="KW-0472">Membrane</keyword>
<feature type="transmembrane region" description="Helical" evidence="4">
    <location>
        <begin position="212"/>
        <end position="235"/>
    </location>
</feature>
<gene>
    <name evidence="6" type="ORF">MCOR_37926</name>
</gene>